<comment type="caution">
    <text evidence="4">The sequence shown here is derived from an EMBL/GenBank/DDBJ whole genome shotgun (WGS) entry which is preliminary data.</text>
</comment>
<proteinExistence type="predicted"/>
<evidence type="ECO:0000313" key="5">
    <source>
        <dbReference type="Proteomes" id="UP001610563"/>
    </source>
</evidence>
<dbReference type="PANTHER" id="PTHR24198">
    <property type="entry name" value="ANKYRIN REPEAT AND PROTEIN KINASE DOMAIN-CONTAINING PROTEIN"/>
    <property type="match status" value="1"/>
</dbReference>
<keyword evidence="2 3" id="KW-0040">ANK repeat</keyword>
<reference evidence="4 5" key="1">
    <citation type="submission" date="2024-07" db="EMBL/GenBank/DDBJ databases">
        <title>Section-level genome sequencing and comparative genomics of Aspergillus sections Usti and Cavernicolus.</title>
        <authorList>
            <consortium name="Lawrence Berkeley National Laboratory"/>
            <person name="Nybo J.L."/>
            <person name="Vesth T.C."/>
            <person name="Theobald S."/>
            <person name="Frisvad J.C."/>
            <person name="Larsen T.O."/>
            <person name="Kjaerboelling I."/>
            <person name="Rothschild-Mancinelli K."/>
            <person name="Lyhne E.K."/>
            <person name="Kogle M.E."/>
            <person name="Barry K."/>
            <person name="Clum A."/>
            <person name="Na H."/>
            <person name="Ledsgaard L."/>
            <person name="Lin J."/>
            <person name="Lipzen A."/>
            <person name="Kuo A."/>
            <person name="Riley R."/>
            <person name="Mondo S."/>
            <person name="Labutti K."/>
            <person name="Haridas S."/>
            <person name="Pangalinan J."/>
            <person name="Salamov A.A."/>
            <person name="Simmons B.A."/>
            <person name="Magnuson J.K."/>
            <person name="Chen J."/>
            <person name="Drula E."/>
            <person name="Henrissat B."/>
            <person name="Wiebenga A."/>
            <person name="Lubbers R.J."/>
            <person name="Gomes A.C."/>
            <person name="Makela M.R."/>
            <person name="Stajich J."/>
            <person name="Grigoriev I.V."/>
            <person name="Mortensen U.H."/>
            <person name="De Vries R.P."/>
            <person name="Baker S.E."/>
            <person name="Andersen M.R."/>
        </authorList>
    </citation>
    <scope>NUCLEOTIDE SEQUENCE [LARGE SCALE GENOMIC DNA]</scope>
    <source>
        <strain evidence="4 5">CBS 209.92</strain>
    </source>
</reference>
<gene>
    <name evidence="4" type="ORF">BJX66DRAFT_306591</name>
</gene>
<dbReference type="Gene3D" id="1.25.40.20">
    <property type="entry name" value="Ankyrin repeat-containing domain"/>
    <property type="match status" value="4"/>
</dbReference>
<keyword evidence="1" id="KW-0677">Repeat</keyword>
<dbReference type="SUPFAM" id="SSF48403">
    <property type="entry name" value="Ankyrin repeat"/>
    <property type="match status" value="1"/>
</dbReference>
<feature type="repeat" description="ANK" evidence="3">
    <location>
        <begin position="240"/>
        <end position="272"/>
    </location>
</feature>
<evidence type="ECO:0000256" key="1">
    <source>
        <dbReference type="ARBA" id="ARBA00022737"/>
    </source>
</evidence>
<dbReference type="EMBL" id="JBFTWV010000061">
    <property type="protein sequence ID" value="KAL2793218.1"/>
    <property type="molecule type" value="Genomic_DNA"/>
</dbReference>
<organism evidence="4 5">
    <name type="scientific">Aspergillus keveii</name>
    <dbReference type="NCBI Taxonomy" id="714993"/>
    <lineage>
        <taxon>Eukaryota</taxon>
        <taxon>Fungi</taxon>
        <taxon>Dikarya</taxon>
        <taxon>Ascomycota</taxon>
        <taxon>Pezizomycotina</taxon>
        <taxon>Eurotiomycetes</taxon>
        <taxon>Eurotiomycetidae</taxon>
        <taxon>Eurotiales</taxon>
        <taxon>Aspergillaceae</taxon>
        <taxon>Aspergillus</taxon>
        <taxon>Aspergillus subgen. Nidulantes</taxon>
    </lineage>
</organism>
<dbReference type="InterPro" id="IPR002110">
    <property type="entry name" value="Ankyrin_rpt"/>
</dbReference>
<dbReference type="Pfam" id="PF00023">
    <property type="entry name" value="Ank"/>
    <property type="match status" value="2"/>
</dbReference>
<dbReference type="Pfam" id="PF12796">
    <property type="entry name" value="Ank_2"/>
    <property type="match status" value="2"/>
</dbReference>
<keyword evidence="5" id="KW-1185">Reference proteome</keyword>
<name>A0ABR4G2H1_9EURO</name>
<evidence type="ECO:0000256" key="3">
    <source>
        <dbReference type="PROSITE-ProRule" id="PRU00023"/>
    </source>
</evidence>
<feature type="repeat" description="ANK" evidence="3">
    <location>
        <begin position="310"/>
        <end position="342"/>
    </location>
</feature>
<dbReference type="PANTHER" id="PTHR24198:SF165">
    <property type="entry name" value="ANKYRIN REPEAT-CONTAINING PROTEIN-RELATED"/>
    <property type="match status" value="1"/>
</dbReference>
<dbReference type="Pfam" id="PF13637">
    <property type="entry name" value="Ank_4"/>
    <property type="match status" value="1"/>
</dbReference>
<accession>A0ABR4G2H1</accession>
<evidence type="ECO:0000313" key="4">
    <source>
        <dbReference type="EMBL" id="KAL2793218.1"/>
    </source>
</evidence>
<feature type="repeat" description="ANK" evidence="3">
    <location>
        <begin position="10"/>
        <end position="42"/>
    </location>
</feature>
<sequence>MIDVNAQTLNGWTALTRAVYRGHSDVVLQLVQSGRELDLDARSEGGTALHWALERRYLDIADMLIAQPSVDVNQKDEDGFTPFVAAAKYTFSDIVRALLQDRKDLDVNAKDGQGVTALGWAARLNDHDTIKVLLVHPGVDVNVPATYSEPVLHTVIDSGDVGTIRLLLERLDLDINALNYSGESAIFLAITREEHDVARLILESRNDLNTNLEYNIMALPDGKVGRFFPENPESDQRRLHRWTILHLAAGLGYSEILRLLLERFVDTLNVNARLAAGDTALHCALIGENMDVLEILLDSTDIDIDATNEDGMTALHLAADSGNLNVVRLLLEHRADMDITEKGGFTAEQLATSSGHTEVAEFLRSGRRVQPIDPEKTI</sequence>
<dbReference type="PROSITE" id="PS50088">
    <property type="entry name" value="ANK_REPEAT"/>
    <property type="match status" value="3"/>
</dbReference>
<dbReference type="SMART" id="SM00248">
    <property type="entry name" value="ANK"/>
    <property type="match status" value="10"/>
</dbReference>
<dbReference type="InterPro" id="IPR036770">
    <property type="entry name" value="Ankyrin_rpt-contain_sf"/>
</dbReference>
<evidence type="ECO:0000256" key="2">
    <source>
        <dbReference type="ARBA" id="ARBA00023043"/>
    </source>
</evidence>
<dbReference type="PROSITE" id="PS50297">
    <property type="entry name" value="ANK_REP_REGION"/>
    <property type="match status" value="1"/>
</dbReference>
<protein>
    <submittedName>
        <fullName evidence="4">Ankyrin repeat-containing domain protein</fullName>
    </submittedName>
</protein>
<dbReference type="Proteomes" id="UP001610563">
    <property type="component" value="Unassembled WGS sequence"/>
</dbReference>